<keyword evidence="3" id="KW-1185">Reference proteome</keyword>
<evidence type="ECO:0000313" key="3">
    <source>
        <dbReference type="Proteomes" id="UP000749559"/>
    </source>
</evidence>
<feature type="region of interest" description="Disordered" evidence="1">
    <location>
        <begin position="42"/>
        <end position="124"/>
    </location>
</feature>
<reference evidence="2" key="1">
    <citation type="submission" date="2022-03" db="EMBL/GenBank/DDBJ databases">
        <authorList>
            <person name="Martin C."/>
        </authorList>
    </citation>
    <scope>NUCLEOTIDE SEQUENCE</scope>
</reference>
<feature type="region of interest" description="Disordered" evidence="1">
    <location>
        <begin position="141"/>
        <end position="160"/>
    </location>
</feature>
<protein>
    <submittedName>
        <fullName evidence="2">Uncharacterized protein</fullName>
    </submittedName>
</protein>
<dbReference type="EMBL" id="CAIIXF020000010">
    <property type="protein sequence ID" value="CAH1797424.1"/>
    <property type="molecule type" value="Genomic_DNA"/>
</dbReference>
<feature type="compositionally biased region" description="Polar residues" evidence="1">
    <location>
        <begin position="44"/>
        <end position="59"/>
    </location>
</feature>
<comment type="caution">
    <text evidence="2">The sequence shown here is derived from an EMBL/GenBank/DDBJ whole genome shotgun (WGS) entry which is preliminary data.</text>
</comment>
<name>A0A8J1Y6L1_OWEFU</name>
<evidence type="ECO:0000256" key="1">
    <source>
        <dbReference type="SAM" id="MobiDB-lite"/>
    </source>
</evidence>
<evidence type="ECO:0000313" key="2">
    <source>
        <dbReference type="EMBL" id="CAH1797424.1"/>
    </source>
</evidence>
<accession>A0A8J1Y6L1</accession>
<sequence>MDAEGGTIPIKPHLNTTHECRDINNDGTSAARCACGDLSKHTETSAINKTQSTESLNSEQDIKVKKKKKRKKTDKYEGMTKEEKTEYKERRRKRRQDKEIKKLAKSSNNDSKNQLDIRPEPEGSVFCPTTELDKIIHNNDPLFSDIEDLPDEPERPQRSRRRGFVPCLQLGVNSNTIIKFTIIGTEIQNVYANLRRVRTT</sequence>
<feature type="compositionally biased region" description="Basic and acidic residues" evidence="1">
    <location>
        <begin position="74"/>
        <end position="89"/>
    </location>
</feature>
<feature type="compositionally biased region" description="Basic residues" evidence="1">
    <location>
        <begin position="64"/>
        <end position="73"/>
    </location>
</feature>
<dbReference type="AlphaFoldDB" id="A0A8J1Y6L1"/>
<proteinExistence type="predicted"/>
<dbReference type="Proteomes" id="UP000749559">
    <property type="component" value="Unassembled WGS sequence"/>
</dbReference>
<organism evidence="2 3">
    <name type="scientific">Owenia fusiformis</name>
    <name type="common">Polychaete worm</name>
    <dbReference type="NCBI Taxonomy" id="6347"/>
    <lineage>
        <taxon>Eukaryota</taxon>
        <taxon>Metazoa</taxon>
        <taxon>Spiralia</taxon>
        <taxon>Lophotrochozoa</taxon>
        <taxon>Annelida</taxon>
        <taxon>Polychaeta</taxon>
        <taxon>Sedentaria</taxon>
        <taxon>Canalipalpata</taxon>
        <taxon>Sabellida</taxon>
        <taxon>Oweniida</taxon>
        <taxon>Oweniidae</taxon>
        <taxon>Owenia</taxon>
    </lineage>
</organism>
<gene>
    <name evidence="2" type="ORF">OFUS_LOCUS21709</name>
</gene>
<dbReference type="OrthoDB" id="128924at2759"/>